<sequence>MASSDEEGEIIPDSITNYHFVDDMEEPIPFSLLPLQWNNHEMPDEVCTQIFLHGTADDGLQQIYKKVIAWKFELSYVLPEIYVLSKEKMWIKLYRPRKSYEETIKKILVAIHFLHFIKKNPSGSHDTMWNQILKTFSTFDILPSANDLLDHMPLINEALLRDKDIAKSEYMATFFSKMHGTRKAVDEDTRAPKKRKFVIDILDYDDDDGDDGDGDEDKEELFDSVCAYCDDGGEILCCEGRCIRSFHPTLQSGAESLCESLGYSHEQAEAIQTFLCKNCQYQQHQCFACGLLGSSDKSSGADVFPCVSATCGHFYHPKCVSKLLYPFDESKAAEVRNKIAGGDSFACPVHKCFECKQVEDKKVHELQFAICRRCPKAYHRKCLPRTIKFECDKEKNIPCRAWEGLLCNRVLIYCMEHNVIPKIGTPKRNHLVFPHVDSKKQQHTSEPLPSHMKIVSGKRSKIFGSFEEKPVVEVEVKKQFKGIYSSNSVGSSVKNFEKGLPKHVSNFKIGSPSKSSKDNWMFARDKYRDSTVKSPVKDYQLKSKKSIPHGWTDSMQTIMPATNKAYCTQSSQNAEIQKRVLALIESSTSSFNQEEFIRGKKSKSIHTYSPNTFEERTITLGKVERSVKAIQAALKKLEDGGTIEDAKALCEPEVLNQIIRWKRKLRVYLAPFLHGMRYTSYGRHFTKVEKLKEIVERLRWYVEDGDTVVDFCCGSNDFSCLMKEALDKLGKKCSFKNYDLIQPKNTFSFEKRDWMSVRVGELPAGSNLIMGLNPPFGIHAALANKFISKALKFSPKLLILIVPKETKRLDKNRFPYDLIWEDDELLSGKSFYLPGSVDVHAQQLEQWNLEAPPLYLWSHPDWTAKHREIAQEYGHIYVERDFNHVREINIQTSISNYLMEDKQDCYNDFSSVMKGYSDITSMLDDLPEEFPSSKGDVGEVVQLAEQLPGDFTKQSGGWLI</sequence>
<dbReference type="AlphaFoldDB" id="A0ABD2YUV7"/>
<dbReference type="CDD" id="cd15565">
    <property type="entry name" value="PHD2_NSD"/>
    <property type="match status" value="1"/>
</dbReference>
<dbReference type="InterPro" id="IPR055198">
    <property type="entry name" value="NSD_PHD"/>
</dbReference>
<keyword evidence="2" id="KW-0479">Metal-binding</keyword>
<evidence type="ECO:0000313" key="8">
    <source>
        <dbReference type="Proteomes" id="UP001630127"/>
    </source>
</evidence>
<comment type="subcellular location">
    <subcellularLocation>
        <location evidence="1">Nucleus</location>
    </subcellularLocation>
</comment>
<dbReference type="InterPro" id="IPR001965">
    <property type="entry name" value="Znf_PHD"/>
</dbReference>
<evidence type="ECO:0000256" key="4">
    <source>
        <dbReference type="ARBA" id="ARBA00022833"/>
    </source>
</evidence>
<name>A0ABD2YUV7_9GENT</name>
<keyword evidence="8" id="KW-1185">Reference proteome</keyword>
<keyword evidence="5" id="KW-0539">Nucleus</keyword>
<dbReference type="Proteomes" id="UP001630127">
    <property type="component" value="Unassembled WGS sequence"/>
</dbReference>
<evidence type="ECO:0000259" key="6">
    <source>
        <dbReference type="SMART" id="SM00249"/>
    </source>
</evidence>
<reference evidence="7 8" key="1">
    <citation type="submission" date="2024-11" db="EMBL/GenBank/DDBJ databases">
        <title>A near-complete genome assembly of Cinchona calisaya.</title>
        <authorList>
            <person name="Lian D.C."/>
            <person name="Zhao X.W."/>
            <person name="Wei L."/>
        </authorList>
    </citation>
    <scope>NUCLEOTIDE SEQUENCE [LARGE SCALE GENOMIC DNA]</scope>
    <source>
        <tissue evidence="7">Nenye</tissue>
    </source>
</reference>
<keyword evidence="4" id="KW-0862">Zinc</keyword>
<dbReference type="Pfam" id="PF26055">
    <property type="entry name" value="Mtase_EDM2"/>
    <property type="match status" value="1"/>
</dbReference>
<dbReference type="InterPro" id="IPR013083">
    <property type="entry name" value="Znf_RING/FYVE/PHD"/>
</dbReference>
<dbReference type="GO" id="GO:0008270">
    <property type="term" value="F:zinc ion binding"/>
    <property type="evidence" value="ECO:0007669"/>
    <property type="project" value="UniProtKB-KW"/>
</dbReference>
<keyword evidence="3" id="KW-0863">Zinc-finger</keyword>
<dbReference type="EMBL" id="JBJUIK010000012">
    <property type="protein sequence ID" value="KAL3509979.1"/>
    <property type="molecule type" value="Genomic_DNA"/>
</dbReference>
<dbReference type="SMART" id="SM00249">
    <property type="entry name" value="PHD"/>
    <property type="match status" value="3"/>
</dbReference>
<dbReference type="Gene3D" id="3.30.40.10">
    <property type="entry name" value="Zinc/RING finger domain, C3HC4 (zinc finger)"/>
    <property type="match status" value="2"/>
</dbReference>
<dbReference type="InterPro" id="IPR058939">
    <property type="entry name" value="Mtase_EDM2"/>
</dbReference>
<feature type="domain" description="Zinc finger PHD-type" evidence="6">
    <location>
        <begin position="285"/>
        <end position="351"/>
    </location>
</feature>
<dbReference type="PANTHER" id="PTHR46235:SF13">
    <property type="entry name" value="EDM2-LIKE PROTEIN1"/>
    <property type="match status" value="1"/>
</dbReference>
<feature type="domain" description="Zinc finger PHD-type" evidence="6">
    <location>
        <begin position="225"/>
        <end position="280"/>
    </location>
</feature>
<dbReference type="GO" id="GO:0005634">
    <property type="term" value="C:nucleus"/>
    <property type="evidence" value="ECO:0007669"/>
    <property type="project" value="UniProtKB-SubCell"/>
</dbReference>
<dbReference type="Pfam" id="PF22908">
    <property type="entry name" value="PHD_NSD"/>
    <property type="match status" value="1"/>
</dbReference>
<gene>
    <name evidence="7" type="ORF">ACH5RR_029380</name>
</gene>
<evidence type="ECO:0000256" key="3">
    <source>
        <dbReference type="ARBA" id="ARBA00022771"/>
    </source>
</evidence>
<evidence type="ECO:0000256" key="2">
    <source>
        <dbReference type="ARBA" id="ARBA00022723"/>
    </source>
</evidence>
<dbReference type="CDD" id="cd15566">
    <property type="entry name" value="PHD3_NSD"/>
    <property type="match status" value="1"/>
</dbReference>
<protein>
    <recommendedName>
        <fullName evidence="6">Zinc finger PHD-type domain-containing protein</fullName>
    </recommendedName>
</protein>
<evidence type="ECO:0000313" key="7">
    <source>
        <dbReference type="EMBL" id="KAL3509979.1"/>
    </source>
</evidence>
<evidence type="ECO:0000256" key="1">
    <source>
        <dbReference type="ARBA" id="ARBA00004123"/>
    </source>
</evidence>
<evidence type="ECO:0000256" key="5">
    <source>
        <dbReference type="ARBA" id="ARBA00023242"/>
    </source>
</evidence>
<dbReference type="InterPro" id="IPR022702">
    <property type="entry name" value="Cytosine_MeTrfase1_RFD"/>
</dbReference>
<accession>A0ABD2YUV7</accession>
<feature type="domain" description="Zinc finger PHD-type" evidence="6">
    <location>
        <begin position="352"/>
        <end position="408"/>
    </location>
</feature>
<dbReference type="PANTHER" id="PTHR46235">
    <property type="entry name" value="PHD FINGER-CONTAINING PROTEIN DDB_G0268158"/>
    <property type="match status" value="1"/>
</dbReference>
<organism evidence="7 8">
    <name type="scientific">Cinchona calisaya</name>
    <dbReference type="NCBI Taxonomy" id="153742"/>
    <lineage>
        <taxon>Eukaryota</taxon>
        <taxon>Viridiplantae</taxon>
        <taxon>Streptophyta</taxon>
        <taxon>Embryophyta</taxon>
        <taxon>Tracheophyta</taxon>
        <taxon>Spermatophyta</taxon>
        <taxon>Magnoliopsida</taxon>
        <taxon>eudicotyledons</taxon>
        <taxon>Gunneridae</taxon>
        <taxon>Pentapetalae</taxon>
        <taxon>asterids</taxon>
        <taxon>lamiids</taxon>
        <taxon>Gentianales</taxon>
        <taxon>Rubiaceae</taxon>
        <taxon>Cinchonoideae</taxon>
        <taxon>Cinchoneae</taxon>
        <taxon>Cinchona</taxon>
    </lineage>
</organism>
<comment type="caution">
    <text evidence="7">The sequence shown here is derived from an EMBL/GenBank/DDBJ whole genome shotgun (WGS) entry which is preliminary data.</text>
</comment>
<dbReference type="Pfam" id="PF12047">
    <property type="entry name" value="DNMT1-RFD"/>
    <property type="match status" value="1"/>
</dbReference>
<proteinExistence type="predicted"/>